<protein>
    <submittedName>
        <fullName evidence="1">Uncharacterized protein</fullName>
    </submittedName>
</protein>
<evidence type="ECO:0000313" key="2">
    <source>
        <dbReference type="Proteomes" id="UP000184330"/>
    </source>
</evidence>
<dbReference type="EMBL" id="FJOG01000001">
    <property type="protein sequence ID" value="CZR51179.1"/>
    <property type="molecule type" value="Genomic_DNA"/>
</dbReference>
<dbReference type="OrthoDB" id="5354164at2759"/>
<reference evidence="1 2" key="1">
    <citation type="submission" date="2016-03" db="EMBL/GenBank/DDBJ databases">
        <authorList>
            <person name="Ploux O."/>
        </authorList>
    </citation>
    <scope>NUCLEOTIDE SEQUENCE [LARGE SCALE GENOMIC DNA]</scope>
    <source>
        <strain evidence="1 2">UAMH 11012</strain>
    </source>
</reference>
<gene>
    <name evidence="1" type="ORF">PAC_01054</name>
</gene>
<name>A0A1L7WEN3_9HELO</name>
<dbReference type="AlphaFoldDB" id="A0A1L7WEN3"/>
<sequence>MASGNSIFVAEALLQDPSKQDRSDLPSFTGIRRILGTLDRPGIVMLVPPQAPRVREPGLRSWKFVHQAAFDGYLKDSFQQTSLHLTFTEYKIPLAVAPGAVDAEVLILEALIPVHDGRTWVGDLDILGSLASKSLRHLAACQCIKGPEPEIFGRLLAKTLGPQLKSMTNWEEFLCCKENLMRTEIGVMRCSNNWIARLPAASLSGGKRYCSLLIPSCMVIVAEEPRYAPSTAYQALGTPKRAPPGTRMALCYVLGLT</sequence>
<evidence type="ECO:0000313" key="1">
    <source>
        <dbReference type="EMBL" id="CZR51179.1"/>
    </source>
</evidence>
<accession>A0A1L7WEN3</accession>
<proteinExistence type="predicted"/>
<keyword evidence="2" id="KW-1185">Reference proteome</keyword>
<organism evidence="1 2">
    <name type="scientific">Phialocephala subalpina</name>
    <dbReference type="NCBI Taxonomy" id="576137"/>
    <lineage>
        <taxon>Eukaryota</taxon>
        <taxon>Fungi</taxon>
        <taxon>Dikarya</taxon>
        <taxon>Ascomycota</taxon>
        <taxon>Pezizomycotina</taxon>
        <taxon>Leotiomycetes</taxon>
        <taxon>Helotiales</taxon>
        <taxon>Mollisiaceae</taxon>
        <taxon>Phialocephala</taxon>
        <taxon>Phialocephala fortinii species complex</taxon>
    </lineage>
</organism>
<dbReference type="Proteomes" id="UP000184330">
    <property type="component" value="Unassembled WGS sequence"/>
</dbReference>